<sequence>MADQLDQRRHRQPQQSQPRSLNQIEIKGVAVAAAGVALAAGTVTCEVYAKRFTKIPGVGTLVKTACGYVGLTKVVGLMKSIAAHTAAYYTHTCYQYGFGAGQMSWKVVGTSQCVSPAQSWQIA</sequence>
<dbReference type="RefSeq" id="WP_227422689.1">
    <property type="nucleotide sequence ID" value="NZ_CP071868.1"/>
</dbReference>
<evidence type="ECO:0000313" key="3">
    <source>
        <dbReference type="Proteomes" id="UP000663937"/>
    </source>
</evidence>
<dbReference type="Proteomes" id="UP000663937">
    <property type="component" value="Chromosome"/>
</dbReference>
<evidence type="ECO:0000256" key="1">
    <source>
        <dbReference type="SAM" id="MobiDB-lite"/>
    </source>
</evidence>
<dbReference type="AlphaFoldDB" id="A0A8A4ZC56"/>
<keyword evidence="3" id="KW-1185">Reference proteome</keyword>
<reference evidence="2" key="1">
    <citation type="submission" date="2021-03" db="EMBL/GenBank/DDBJ databases">
        <title>Pengzhenrongella sicca gen. nov., sp. nov., a new member of suborder Micrococcineae isolated from High-Arctic tundra soil.</title>
        <authorList>
            <person name="Peng F."/>
        </authorList>
    </citation>
    <scope>NUCLEOTIDE SEQUENCE</scope>
    <source>
        <strain evidence="2">LRZ-2</strain>
    </source>
</reference>
<proteinExistence type="predicted"/>
<organism evidence="2 3">
    <name type="scientific">Pengzhenrongella sicca</name>
    <dbReference type="NCBI Taxonomy" id="2819238"/>
    <lineage>
        <taxon>Bacteria</taxon>
        <taxon>Bacillati</taxon>
        <taxon>Actinomycetota</taxon>
        <taxon>Actinomycetes</taxon>
        <taxon>Micrococcales</taxon>
        <taxon>Pengzhenrongella</taxon>
    </lineage>
</organism>
<protein>
    <submittedName>
        <fullName evidence="2">Uncharacterized protein</fullName>
    </submittedName>
</protein>
<evidence type="ECO:0000313" key="2">
    <source>
        <dbReference type="EMBL" id="QTE28453.1"/>
    </source>
</evidence>
<name>A0A8A4ZC56_9MICO</name>
<accession>A0A8A4ZC56</accession>
<dbReference type="EMBL" id="CP071868">
    <property type="protein sequence ID" value="QTE28453.1"/>
    <property type="molecule type" value="Genomic_DNA"/>
</dbReference>
<gene>
    <name evidence="2" type="ORF">J4E96_13860</name>
</gene>
<dbReference type="KEGG" id="psic:J4E96_13860"/>
<feature type="region of interest" description="Disordered" evidence="1">
    <location>
        <begin position="1"/>
        <end position="20"/>
    </location>
</feature>